<organism evidence="2 3">
    <name type="scientific">Lithohypha guttulata</name>
    <dbReference type="NCBI Taxonomy" id="1690604"/>
    <lineage>
        <taxon>Eukaryota</taxon>
        <taxon>Fungi</taxon>
        <taxon>Dikarya</taxon>
        <taxon>Ascomycota</taxon>
        <taxon>Pezizomycotina</taxon>
        <taxon>Eurotiomycetes</taxon>
        <taxon>Chaetothyriomycetidae</taxon>
        <taxon>Chaetothyriales</taxon>
        <taxon>Trichomeriaceae</taxon>
        <taxon>Lithohypha</taxon>
    </lineage>
</organism>
<name>A0AAN7T3D7_9EURO</name>
<dbReference type="InterPro" id="IPR053187">
    <property type="entry name" value="Notoamide_regulator"/>
</dbReference>
<keyword evidence="3" id="KW-1185">Reference proteome</keyword>
<comment type="caution">
    <text evidence="2">The sequence shown here is derived from an EMBL/GenBank/DDBJ whole genome shotgun (WGS) entry which is preliminary data.</text>
</comment>
<evidence type="ECO:0000256" key="1">
    <source>
        <dbReference type="SAM" id="MobiDB-lite"/>
    </source>
</evidence>
<sequence length="332" mass="38593">MQKSLRLAIWSLYELSVITFMRTRSYNTPAVDRARVVDDVFKFDSNWFPYPESEPVSAVDFETCANLQYDLHVLSADIASYLFDSKDRRHVLNDNLGDFDRRLKTFAACLPQPDDDQKLNPYIMDINLSYHSLRNALFNFFKSDEPPTDGSWRSKEIERYAREQCILSARAASGLFKVYLQRYGSRSFTIGMPQVAVSMAYMLIEELDEPEIQDLFHDMCLIITATARKWFIMRGHARMLFITAQQKKQVIPERTRRILSRIALDSWGPDSHKFFETSKYPNYALARGDDPRTATMGDLLERWRDFGLEPTMADTTPGTELDRARRGFAQEH</sequence>
<feature type="region of interest" description="Disordered" evidence="1">
    <location>
        <begin position="309"/>
        <end position="332"/>
    </location>
</feature>
<protein>
    <recommendedName>
        <fullName evidence="4">Transcription factor domain-containing protein</fullName>
    </recommendedName>
</protein>
<dbReference type="Proteomes" id="UP001309876">
    <property type="component" value="Unassembled WGS sequence"/>
</dbReference>
<gene>
    <name evidence="2" type="ORF">LTR05_002937</name>
</gene>
<evidence type="ECO:0000313" key="2">
    <source>
        <dbReference type="EMBL" id="KAK5088716.1"/>
    </source>
</evidence>
<evidence type="ECO:0000313" key="3">
    <source>
        <dbReference type="Proteomes" id="UP001309876"/>
    </source>
</evidence>
<dbReference type="AlphaFoldDB" id="A0AAN7T3D7"/>
<dbReference type="EMBL" id="JAVRRJ010000002">
    <property type="protein sequence ID" value="KAK5088716.1"/>
    <property type="molecule type" value="Genomic_DNA"/>
</dbReference>
<evidence type="ECO:0008006" key="4">
    <source>
        <dbReference type="Google" id="ProtNLM"/>
    </source>
</evidence>
<reference evidence="2 3" key="1">
    <citation type="submission" date="2023-08" db="EMBL/GenBank/DDBJ databases">
        <title>Black Yeasts Isolated from many extreme environments.</title>
        <authorList>
            <person name="Coleine C."/>
            <person name="Stajich J.E."/>
            <person name="Selbmann L."/>
        </authorList>
    </citation>
    <scope>NUCLEOTIDE SEQUENCE [LARGE SCALE GENOMIC DNA]</scope>
    <source>
        <strain evidence="2 3">CCFEE 5910</strain>
    </source>
</reference>
<dbReference type="CDD" id="cd12148">
    <property type="entry name" value="fungal_TF_MHR"/>
    <property type="match status" value="1"/>
</dbReference>
<accession>A0AAN7T3D7</accession>
<proteinExistence type="predicted"/>
<dbReference type="PANTHER" id="PTHR47256">
    <property type="entry name" value="ZN(II)2CYS6 TRANSCRIPTION FACTOR (EUROFUNG)-RELATED"/>
    <property type="match status" value="1"/>
</dbReference>
<feature type="compositionally biased region" description="Basic and acidic residues" evidence="1">
    <location>
        <begin position="320"/>
        <end position="332"/>
    </location>
</feature>
<dbReference type="PANTHER" id="PTHR47256:SF4">
    <property type="entry name" value="ZN(II)2CYS6 TRANSCRIPTION FACTOR (EUROFUNG)"/>
    <property type="match status" value="1"/>
</dbReference>